<feature type="non-terminal residue" evidence="6">
    <location>
        <position position="1"/>
    </location>
</feature>
<dbReference type="Pfam" id="PF00366">
    <property type="entry name" value="Ribosomal_S17"/>
    <property type="match status" value="1"/>
</dbReference>
<evidence type="ECO:0008006" key="7">
    <source>
        <dbReference type="Google" id="ProtNLM"/>
    </source>
</evidence>
<keyword evidence="4" id="KW-0689">Ribosomal protein</keyword>
<dbReference type="InterPro" id="IPR000266">
    <property type="entry name" value="Ribosomal_uS17"/>
</dbReference>
<dbReference type="GO" id="GO:0006412">
    <property type="term" value="P:translation"/>
    <property type="evidence" value="ECO:0007669"/>
    <property type="project" value="InterPro"/>
</dbReference>
<dbReference type="GO" id="GO:0003735">
    <property type="term" value="F:structural constituent of ribosome"/>
    <property type="evidence" value="ECO:0007669"/>
    <property type="project" value="InterPro"/>
</dbReference>
<accession>A0A381WWX2</accession>
<sequence>VREGLVVSDRQDKTVVVEVVDRVRHRRYDKTVQRSKRLHVHDESNELRIGDRVRVQETRPLSKLKRWRIVEILERAR</sequence>
<proteinExistence type="inferred from homology"/>
<keyword evidence="3" id="KW-0694">RNA-binding</keyword>
<dbReference type="CDD" id="cd00364">
    <property type="entry name" value="Ribosomal_uS17"/>
    <property type="match status" value="1"/>
</dbReference>
<dbReference type="PANTHER" id="PTHR10744:SF1">
    <property type="entry name" value="SMALL RIBOSOMAL SUBUNIT PROTEIN US17M"/>
    <property type="match status" value="1"/>
</dbReference>
<protein>
    <recommendedName>
        <fullName evidence="7">30S ribosomal protein S17</fullName>
    </recommendedName>
</protein>
<reference evidence="6" key="1">
    <citation type="submission" date="2018-05" db="EMBL/GenBank/DDBJ databases">
        <authorList>
            <person name="Lanie J.A."/>
            <person name="Ng W.-L."/>
            <person name="Kazmierczak K.M."/>
            <person name="Andrzejewski T.M."/>
            <person name="Davidsen T.M."/>
            <person name="Wayne K.J."/>
            <person name="Tettelin H."/>
            <person name="Glass J.I."/>
            <person name="Rusch D."/>
            <person name="Podicherti R."/>
            <person name="Tsui H.-C.T."/>
            <person name="Winkler M.E."/>
        </authorList>
    </citation>
    <scope>NUCLEOTIDE SEQUENCE</scope>
</reference>
<dbReference type="EMBL" id="UINC01013088">
    <property type="protein sequence ID" value="SVA56758.1"/>
    <property type="molecule type" value="Genomic_DNA"/>
</dbReference>
<dbReference type="PRINTS" id="PR00973">
    <property type="entry name" value="RIBOSOMALS17"/>
</dbReference>
<dbReference type="InterPro" id="IPR019984">
    <property type="entry name" value="Ribosomal_uS17_bact/chlr"/>
</dbReference>
<evidence type="ECO:0000256" key="2">
    <source>
        <dbReference type="ARBA" id="ARBA00022730"/>
    </source>
</evidence>
<dbReference type="HAMAP" id="MF_01345_B">
    <property type="entry name" value="Ribosomal_uS17_B"/>
    <property type="match status" value="1"/>
</dbReference>
<dbReference type="NCBIfam" id="TIGR03635">
    <property type="entry name" value="uS17_bact"/>
    <property type="match status" value="1"/>
</dbReference>
<keyword evidence="2" id="KW-0699">rRNA-binding</keyword>
<evidence type="ECO:0000313" key="6">
    <source>
        <dbReference type="EMBL" id="SVA56758.1"/>
    </source>
</evidence>
<dbReference type="PROSITE" id="PS00056">
    <property type="entry name" value="RIBOSOMAL_S17"/>
    <property type="match status" value="1"/>
</dbReference>
<keyword evidence="5" id="KW-0687">Ribonucleoprotein</keyword>
<dbReference type="SUPFAM" id="SSF50249">
    <property type="entry name" value="Nucleic acid-binding proteins"/>
    <property type="match status" value="1"/>
</dbReference>
<evidence type="ECO:0000256" key="3">
    <source>
        <dbReference type="ARBA" id="ARBA00022884"/>
    </source>
</evidence>
<dbReference type="InterPro" id="IPR019979">
    <property type="entry name" value="Ribosomal_uS17_CS"/>
</dbReference>
<comment type="similarity">
    <text evidence="1">Belongs to the universal ribosomal protein uS17 family.</text>
</comment>
<dbReference type="InterPro" id="IPR012340">
    <property type="entry name" value="NA-bd_OB-fold"/>
</dbReference>
<evidence type="ECO:0000256" key="1">
    <source>
        <dbReference type="ARBA" id="ARBA00010254"/>
    </source>
</evidence>
<evidence type="ECO:0000256" key="4">
    <source>
        <dbReference type="ARBA" id="ARBA00022980"/>
    </source>
</evidence>
<evidence type="ECO:0000256" key="5">
    <source>
        <dbReference type="ARBA" id="ARBA00023274"/>
    </source>
</evidence>
<gene>
    <name evidence="6" type="ORF">METZ01_LOCUS109612</name>
</gene>
<dbReference type="Gene3D" id="2.40.50.140">
    <property type="entry name" value="Nucleic acid-binding proteins"/>
    <property type="match status" value="1"/>
</dbReference>
<dbReference type="NCBIfam" id="NF004123">
    <property type="entry name" value="PRK05610.1"/>
    <property type="match status" value="1"/>
</dbReference>
<dbReference type="GO" id="GO:0019843">
    <property type="term" value="F:rRNA binding"/>
    <property type="evidence" value="ECO:0007669"/>
    <property type="project" value="UniProtKB-KW"/>
</dbReference>
<organism evidence="6">
    <name type="scientific">marine metagenome</name>
    <dbReference type="NCBI Taxonomy" id="408172"/>
    <lineage>
        <taxon>unclassified sequences</taxon>
        <taxon>metagenomes</taxon>
        <taxon>ecological metagenomes</taxon>
    </lineage>
</organism>
<dbReference type="PANTHER" id="PTHR10744">
    <property type="entry name" value="40S RIBOSOMAL PROTEIN S11 FAMILY MEMBER"/>
    <property type="match status" value="1"/>
</dbReference>
<dbReference type="AlphaFoldDB" id="A0A381WWX2"/>
<dbReference type="GO" id="GO:0022627">
    <property type="term" value="C:cytosolic small ribosomal subunit"/>
    <property type="evidence" value="ECO:0007669"/>
    <property type="project" value="TreeGrafter"/>
</dbReference>
<name>A0A381WWX2_9ZZZZ</name>